<organism evidence="8 9">
    <name type="scientific">Mortierella polycephala</name>
    <dbReference type="NCBI Taxonomy" id="41804"/>
    <lineage>
        <taxon>Eukaryota</taxon>
        <taxon>Fungi</taxon>
        <taxon>Fungi incertae sedis</taxon>
        <taxon>Mucoromycota</taxon>
        <taxon>Mortierellomycotina</taxon>
        <taxon>Mortierellomycetes</taxon>
        <taxon>Mortierellales</taxon>
        <taxon>Mortierellaceae</taxon>
        <taxon>Mortierella</taxon>
    </lineage>
</organism>
<dbReference type="InterPro" id="IPR036236">
    <property type="entry name" value="Znf_C2H2_sf"/>
</dbReference>
<dbReference type="PROSITE" id="PS00028">
    <property type="entry name" value="ZINC_FINGER_C2H2_1"/>
    <property type="match status" value="2"/>
</dbReference>
<feature type="domain" description="C2H2-type" evidence="7">
    <location>
        <begin position="456"/>
        <end position="486"/>
    </location>
</feature>
<evidence type="ECO:0000256" key="4">
    <source>
        <dbReference type="ARBA" id="ARBA00022833"/>
    </source>
</evidence>
<evidence type="ECO:0000256" key="5">
    <source>
        <dbReference type="PROSITE-ProRule" id="PRU00042"/>
    </source>
</evidence>
<feature type="domain" description="C2H2-type" evidence="7">
    <location>
        <begin position="424"/>
        <end position="453"/>
    </location>
</feature>
<gene>
    <name evidence="8" type="ORF">BG011_006025</name>
</gene>
<name>A0A9P6PVQ0_9FUNG</name>
<evidence type="ECO:0000313" key="9">
    <source>
        <dbReference type="Proteomes" id="UP000726737"/>
    </source>
</evidence>
<dbReference type="EMBL" id="JAAAJA010000425">
    <property type="protein sequence ID" value="KAG0254004.1"/>
    <property type="molecule type" value="Genomic_DNA"/>
</dbReference>
<dbReference type="Gene3D" id="3.30.160.60">
    <property type="entry name" value="Classic Zinc Finger"/>
    <property type="match status" value="3"/>
</dbReference>
<sequence>MSSSNNIFLSTNKALTTRAIPVPSEASANLLQSLLLENNIIMHSNSNSNHTTNNTNSNTVSHDFPLFEKDENSFDYPLFADNAKSLQQHPPLHQVTAILSALTSNTNPLCTPQTPSMDMLYENPCPRTASTASSGFDNFSTLLDEPGNSHLAAAVTLLRAHADISGIGGNGGNGGNDGQCFEVPIHSLDDTPFTPYLDTPYETPYPDDFCFESDCASAAGTAEIPQQHNPFSLFPDLHYDISTLGGGAVYSTIEPANLLMGCASIKDQQQQQDISPVHDILIADLSYSDAEYDHNNAGPSSEEPEMDDQELEDYEGIEVDSLESDDDQEDDDQSSSDEDDEDYDDGEFIPSRPLAVSVSGYKRKACEVFATSDRRSDTDSPLPTLSTKRTRPQLASPLGGNTSTNRKKTKRTPRSKKLTAAKRFSCIHSGCARRFARLFNLHTHERTHDPHQVRPFVCSDAGCSKAFSRKHDLQRHEASVHKGERNYKCPTCGKLFSRQDGLRRHHAVKGSTCTTAAEIDTEWSAT</sequence>
<keyword evidence="4" id="KW-0862">Zinc</keyword>
<dbReference type="InterPro" id="IPR013087">
    <property type="entry name" value="Znf_C2H2_type"/>
</dbReference>
<evidence type="ECO:0000256" key="2">
    <source>
        <dbReference type="ARBA" id="ARBA00022737"/>
    </source>
</evidence>
<feature type="compositionally biased region" description="Basic residues" evidence="6">
    <location>
        <begin position="405"/>
        <end position="417"/>
    </location>
</feature>
<evidence type="ECO:0000313" key="8">
    <source>
        <dbReference type="EMBL" id="KAG0254004.1"/>
    </source>
</evidence>
<dbReference type="GO" id="GO:0000981">
    <property type="term" value="F:DNA-binding transcription factor activity, RNA polymerase II-specific"/>
    <property type="evidence" value="ECO:0007669"/>
    <property type="project" value="TreeGrafter"/>
</dbReference>
<dbReference type="GO" id="GO:0000978">
    <property type="term" value="F:RNA polymerase II cis-regulatory region sequence-specific DNA binding"/>
    <property type="evidence" value="ECO:0007669"/>
    <property type="project" value="TreeGrafter"/>
</dbReference>
<dbReference type="SUPFAM" id="SSF57667">
    <property type="entry name" value="beta-beta-alpha zinc fingers"/>
    <property type="match status" value="2"/>
</dbReference>
<feature type="domain" description="C2H2-type" evidence="7">
    <location>
        <begin position="487"/>
        <end position="505"/>
    </location>
</feature>
<dbReference type="SMART" id="SM00355">
    <property type="entry name" value="ZnF_C2H2"/>
    <property type="match status" value="3"/>
</dbReference>
<keyword evidence="3 5" id="KW-0863">Zinc-finger</keyword>
<comment type="caution">
    <text evidence="8">The sequence shown here is derived from an EMBL/GenBank/DDBJ whole genome shotgun (WGS) entry which is preliminary data.</text>
</comment>
<dbReference type="GO" id="GO:0008270">
    <property type="term" value="F:zinc ion binding"/>
    <property type="evidence" value="ECO:0007669"/>
    <property type="project" value="UniProtKB-KW"/>
</dbReference>
<dbReference type="PANTHER" id="PTHR23235:SF120">
    <property type="entry name" value="KRUPPEL-LIKE FACTOR 15"/>
    <property type="match status" value="1"/>
</dbReference>
<proteinExistence type="predicted"/>
<keyword evidence="2" id="KW-0677">Repeat</keyword>
<feature type="region of interest" description="Disordered" evidence="6">
    <location>
        <begin position="291"/>
        <end position="354"/>
    </location>
</feature>
<dbReference type="FunFam" id="3.30.160.60:FF:000100">
    <property type="entry name" value="Zinc finger 45-like"/>
    <property type="match status" value="1"/>
</dbReference>
<reference evidence="8" key="1">
    <citation type="journal article" date="2020" name="Fungal Divers.">
        <title>Resolving the Mortierellaceae phylogeny through synthesis of multi-gene phylogenetics and phylogenomics.</title>
        <authorList>
            <person name="Vandepol N."/>
            <person name="Liber J."/>
            <person name="Desiro A."/>
            <person name="Na H."/>
            <person name="Kennedy M."/>
            <person name="Barry K."/>
            <person name="Grigoriev I.V."/>
            <person name="Miller A.N."/>
            <person name="O'Donnell K."/>
            <person name="Stajich J.E."/>
            <person name="Bonito G."/>
        </authorList>
    </citation>
    <scope>NUCLEOTIDE SEQUENCE</scope>
    <source>
        <strain evidence="8">KOD948</strain>
    </source>
</reference>
<feature type="compositionally biased region" description="Acidic residues" evidence="6">
    <location>
        <begin position="302"/>
        <end position="347"/>
    </location>
</feature>
<dbReference type="AlphaFoldDB" id="A0A9P6PVQ0"/>
<dbReference type="PANTHER" id="PTHR23235">
    <property type="entry name" value="KRUEPPEL-LIKE TRANSCRIPTION FACTOR"/>
    <property type="match status" value="1"/>
</dbReference>
<evidence type="ECO:0000259" key="7">
    <source>
        <dbReference type="PROSITE" id="PS50157"/>
    </source>
</evidence>
<evidence type="ECO:0000256" key="6">
    <source>
        <dbReference type="SAM" id="MobiDB-lite"/>
    </source>
</evidence>
<dbReference type="Pfam" id="PF00096">
    <property type="entry name" value="zf-C2H2"/>
    <property type="match status" value="2"/>
</dbReference>
<dbReference type="OrthoDB" id="8117402at2759"/>
<dbReference type="PROSITE" id="PS50157">
    <property type="entry name" value="ZINC_FINGER_C2H2_2"/>
    <property type="match status" value="3"/>
</dbReference>
<dbReference type="Proteomes" id="UP000726737">
    <property type="component" value="Unassembled WGS sequence"/>
</dbReference>
<keyword evidence="1" id="KW-0479">Metal-binding</keyword>
<protein>
    <recommendedName>
        <fullName evidence="7">C2H2-type domain-containing protein</fullName>
    </recommendedName>
</protein>
<evidence type="ECO:0000256" key="1">
    <source>
        <dbReference type="ARBA" id="ARBA00022723"/>
    </source>
</evidence>
<accession>A0A9P6PVQ0</accession>
<evidence type="ECO:0000256" key="3">
    <source>
        <dbReference type="ARBA" id="ARBA00022771"/>
    </source>
</evidence>
<feature type="region of interest" description="Disordered" evidence="6">
    <location>
        <begin position="372"/>
        <end position="417"/>
    </location>
</feature>
<keyword evidence="9" id="KW-1185">Reference proteome</keyword>